<dbReference type="SUPFAM" id="SSF53383">
    <property type="entry name" value="PLP-dependent transferases"/>
    <property type="match status" value="1"/>
</dbReference>
<evidence type="ECO:0000313" key="4">
    <source>
        <dbReference type="EMBL" id="MEQ7847930.1"/>
    </source>
</evidence>
<evidence type="ECO:0000256" key="1">
    <source>
        <dbReference type="ARBA" id="ARBA00001933"/>
    </source>
</evidence>
<dbReference type="RefSeq" id="WP_349804778.1">
    <property type="nucleotide sequence ID" value="NZ_JBEGDP010000012.1"/>
</dbReference>
<dbReference type="Gene3D" id="3.40.640.10">
    <property type="entry name" value="Type I PLP-dependent aspartate aminotransferase-like (Major domain)"/>
    <property type="match status" value="1"/>
</dbReference>
<name>A0ABV1NZI9_9ACTN</name>
<dbReference type="Proteomes" id="UP001482520">
    <property type="component" value="Unassembled WGS sequence"/>
</dbReference>
<keyword evidence="5" id="KW-1185">Reference proteome</keyword>
<dbReference type="GO" id="GO:0048472">
    <property type="term" value="F:threonine-phosphate decarboxylase activity"/>
    <property type="evidence" value="ECO:0007669"/>
    <property type="project" value="UniProtKB-EC"/>
</dbReference>
<dbReference type="InterPro" id="IPR015424">
    <property type="entry name" value="PyrdxlP-dep_Trfase"/>
</dbReference>
<dbReference type="Gene3D" id="3.90.1150.10">
    <property type="entry name" value="Aspartate Aminotransferase, domain 1"/>
    <property type="match status" value="1"/>
</dbReference>
<dbReference type="InterPro" id="IPR015421">
    <property type="entry name" value="PyrdxlP-dep_Trfase_major"/>
</dbReference>
<comment type="cofactor">
    <cofactor evidence="1">
        <name>pyridoxal 5'-phosphate</name>
        <dbReference type="ChEBI" id="CHEBI:597326"/>
    </cofactor>
</comment>
<dbReference type="PANTHER" id="PTHR42885:SF1">
    <property type="entry name" value="THREONINE-PHOSPHATE DECARBOXYLASE"/>
    <property type="match status" value="1"/>
</dbReference>
<protein>
    <submittedName>
        <fullName evidence="4">Rv2231c family pyridoxal phosphate-dependent protein CobC</fullName>
        <ecNumber evidence="4">4.1.1.81</ecNumber>
    </submittedName>
</protein>
<dbReference type="InterPro" id="IPR004839">
    <property type="entry name" value="Aminotransferase_I/II_large"/>
</dbReference>
<organism evidence="4 5">
    <name type="scientific">Nocardioides kribbensis</name>
    <dbReference type="NCBI Taxonomy" id="305517"/>
    <lineage>
        <taxon>Bacteria</taxon>
        <taxon>Bacillati</taxon>
        <taxon>Actinomycetota</taxon>
        <taxon>Actinomycetes</taxon>
        <taxon>Propionibacteriales</taxon>
        <taxon>Nocardioidaceae</taxon>
        <taxon>Nocardioides</taxon>
    </lineage>
</organism>
<dbReference type="PANTHER" id="PTHR42885">
    <property type="entry name" value="HISTIDINOL-PHOSPHATE AMINOTRANSFERASE-RELATED"/>
    <property type="match status" value="1"/>
</dbReference>
<keyword evidence="4" id="KW-0456">Lyase</keyword>
<reference evidence="4 5" key="1">
    <citation type="submission" date="2024-02" db="EMBL/GenBank/DDBJ databases">
        <title>Full genome sequence of Nocardioides kribbensis.</title>
        <authorList>
            <person name="Poletto B.L."/>
            <person name="Silva G."/>
            <person name="Galante D."/>
            <person name="Campos K.R."/>
            <person name="Santos M.B.N."/>
            <person name="Sacchi C.T."/>
        </authorList>
    </citation>
    <scope>NUCLEOTIDE SEQUENCE [LARGE SCALE GENOMIC DNA]</scope>
    <source>
        <strain evidence="4 5">O4R</strain>
    </source>
</reference>
<dbReference type="CDD" id="cd00609">
    <property type="entry name" value="AAT_like"/>
    <property type="match status" value="1"/>
</dbReference>
<accession>A0ABV1NZI9</accession>
<gene>
    <name evidence="4" type="primary">cobC</name>
    <name evidence="4" type="ORF">V6R90_11635</name>
</gene>
<comment type="caution">
    <text evidence="4">The sequence shown here is derived from an EMBL/GenBank/DDBJ whole genome shotgun (WGS) entry which is preliminary data.</text>
</comment>
<dbReference type="EMBL" id="JBEGDP010000012">
    <property type="protein sequence ID" value="MEQ7847930.1"/>
    <property type="molecule type" value="Genomic_DNA"/>
</dbReference>
<evidence type="ECO:0000313" key="5">
    <source>
        <dbReference type="Proteomes" id="UP001482520"/>
    </source>
</evidence>
<dbReference type="EC" id="4.1.1.81" evidence="4"/>
<evidence type="ECO:0000256" key="2">
    <source>
        <dbReference type="ARBA" id="ARBA00022898"/>
    </source>
</evidence>
<dbReference type="NCBIfam" id="NF005915">
    <property type="entry name" value="PRK07908.1"/>
    <property type="match status" value="1"/>
</dbReference>
<dbReference type="Pfam" id="PF00155">
    <property type="entry name" value="Aminotran_1_2"/>
    <property type="match status" value="1"/>
</dbReference>
<keyword evidence="2" id="KW-0663">Pyridoxal phosphate</keyword>
<sequence length="348" mass="36550">MADEAPPVDPLRHHGDAEVRGSGLLDLAVNVHDGPRPAWLDTALHAAVDASGAYPSPTEAEAALARRHDRPAEEVLATAGAAEAFSLVARWRAWRRPVVVHPQFTEPHAALEQAGHDVTPVLLPEPFVLDPAAVPDDADLVVLGNPTNPTGVLHPAEAVQALLRPGRVVLVDEAFMDAVPGETASVAGLRAPGLVVVRSLTKHWGVPGVRAGYLLASRRSVAALRRGQVPWSVATTAAAAMTACSTPAAVAEGARRAREVVAHREHLERGLADLGVDHVTSAAPFVLVRAGHGAHGRLRERGIAVRRADTFPGLDDTWVRVAVRAPAVSDRLLAALATPATPPTAVER</sequence>
<feature type="domain" description="Aminotransferase class I/classII large" evidence="3">
    <location>
        <begin position="25"/>
        <end position="335"/>
    </location>
</feature>
<proteinExistence type="predicted"/>
<dbReference type="InterPro" id="IPR015422">
    <property type="entry name" value="PyrdxlP-dep_Trfase_small"/>
</dbReference>
<evidence type="ECO:0000259" key="3">
    <source>
        <dbReference type="Pfam" id="PF00155"/>
    </source>
</evidence>